<evidence type="ECO:0000313" key="3">
    <source>
        <dbReference type="EMBL" id="REE87467.1"/>
    </source>
</evidence>
<feature type="signal peptide" evidence="1">
    <location>
        <begin position="1"/>
        <end position="24"/>
    </location>
</feature>
<feature type="domain" description="SLH" evidence="2">
    <location>
        <begin position="206"/>
        <end position="269"/>
    </location>
</feature>
<feature type="domain" description="SLH" evidence="2">
    <location>
        <begin position="72"/>
        <end position="135"/>
    </location>
</feature>
<dbReference type="Proteomes" id="UP000256304">
    <property type="component" value="Unassembled WGS sequence"/>
</dbReference>
<dbReference type="PROSITE" id="PS51272">
    <property type="entry name" value="SLH"/>
    <property type="match status" value="2"/>
</dbReference>
<dbReference type="RefSeq" id="WP_116188910.1">
    <property type="nucleotide sequence ID" value="NZ_QTTN01000009.1"/>
</dbReference>
<feature type="chain" id="PRO_5017696773" evidence="1">
    <location>
        <begin position="25"/>
        <end position="283"/>
    </location>
</feature>
<evidence type="ECO:0000259" key="2">
    <source>
        <dbReference type="PROSITE" id="PS51272"/>
    </source>
</evidence>
<accession>A0A3D9SFE0</accession>
<evidence type="ECO:0000256" key="1">
    <source>
        <dbReference type="SAM" id="SignalP"/>
    </source>
</evidence>
<dbReference type="EMBL" id="QTTN01000009">
    <property type="protein sequence ID" value="REE87467.1"/>
    <property type="molecule type" value="Genomic_DNA"/>
</dbReference>
<keyword evidence="4" id="KW-1185">Reference proteome</keyword>
<dbReference type="Pfam" id="PF00395">
    <property type="entry name" value="SLH"/>
    <property type="match status" value="2"/>
</dbReference>
<gene>
    <name evidence="3" type="ORF">A8990_109113</name>
</gene>
<sequence>MINKKVISSIAITSLFFGASCVFAASGDNAGPIKGVKHQINDSGQDVNISSGLIGEKYEVNDSGQVVNTAGGVKPILNDISGNEAEETIRDLIAKGIVHGDNHNQFNPDKMIKREELATMVATMFDLQHVGTVQDFDDVPMNRWSYPSIEAAKNIFATLEPNSDTNFHPTAGIKREEATEVIIMAVMSKNPNVKLQDADAADQFLRSKISDTNAISISFRPYIATAMKNNLIEASDKGYFLPQDMLSRAQAATFLDRLFTNGLMSDDHSASDSSEADASTGSN</sequence>
<dbReference type="OrthoDB" id="2382419at2"/>
<reference evidence="3 4" key="1">
    <citation type="submission" date="2018-08" db="EMBL/GenBank/DDBJ databases">
        <title>Genomic Encyclopedia of Type Strains, Phase III (KMG-III): the genomes of soil and plant-associated and newly described type strains.</title>
        <authorList>
            <person name="Whitman W."/>
        </authorList>
    </citation>
    <scope>NUCLEOTIDE SEQUENCE [LARGE SCALE GENOMIC DNA]</scope>
    <source>
        <strain evidence="3 4">CGMCC 1.10966</strain>
    </source>
</reference>
<organism evidence="3 4">
    <name type="scientific">Paenibacillus taihuensis</name>
    <dbReference type="NCBI Taxonomy" id="1156355"/>
    <lineage>
        <taxon>Bacteria</taxon>
        <taxon>Bacillati</taxon>
        <taxon>Bacillota</taxon>
        <taxon>Bacilli</taxon>
        <taxon>Bacillales</taxon>
        <taxon>Paenibacillaceae</taxon>
        <taxon>Paenibacillus</taxon>
    </lineage>
</organism>
<proteinExistence type="predicted"/>
<evidence type="ECO:0000313" key="4">
    <source>
        <dbReference type="Proteomes" id="UP000256304"/>
    </source>
</evidence>
<name>A0A3D9SFE0_9BACL</name>
<dbReference type="InterPro" id="IPR001119">
    <property type="entry name" value="SLH_dom"/>
</dbReference>
<keyword evidence="1" id="KW-0732">Signal</keyword>
<protein>
    <submittedName>
        <fullName evidence="3">S-layer family protein</fullName>
    </submittedName>
</protein>
<comment type="caution">
    <text evidence="3">The sequence shown here is derived from an EMBL/GenBank/DDBJ whole genome shotgun (WGS) entry which is preliminary data.</text>
</comment>
<dbReference type="PROSITE" id="PS51257">
    <property type="entry name" value="PROKAR_LIPOPROTEIN"/>
    <property type="match status" value="1"/>
</dbReference>
<dbReference type="AlphaFoldDB" id="A0A3D9SFE0"/>